<dbReference type="RefSeq" id="WP_137327929.1">
    <property type="nucleotide sequence ID" value="NZ_CP040058.1"/>
</dbReference>
<keyword evidence="2" id="KW-1185">Reference proteome</keyword>
<dbReference type="PANTHER" id="PTHR10000">
    <property type="entry name" value="PHOSPHOSERINE PHOSPHATASE"/>
    <property type="match status" value="1"/>
</dbReference>
<proteinExistence type="predicted"/>
<sequence length="275" mass="30946">MSQIKLVTMDLDGTLLNDKKQISEHTREVLSEAARRGVHIVPATGRIFKAIPDFIRDIEGIRYAICCNGATIYDAWEDKIIYKNHIPKETVLTLIRALAQCNCTRDIYRNGQGYMEEKFYNHLEDFDIKGQQKDLILRTRQKIDDLEAYVEENSDGIEKVSAFFGDLEERKRVMKELDGLGIASVSSALFNNIEITQIGCDKGDGITQLAKYLSIPMEETMACGDAANDTYMIKAAGFGVVMENGMDELKEMADFVTKSNEEDGVACAIERFVLN</sequence>
<dbReference type="PROSITE" id="PS01229">
    <property type="entry name" value="COF_2"/>
    <property type="match status" value="1"/>
</dbReference>
<organism evidence="1 2">
    <name type="scientific">Anaerostipes rhamnosivorans</name>
    <dbReference type="NCBI Taxonomy" id="1229621"/>
    <lineage>
        <taxon>Bacteria</taxon>
        <taxon>Bacillati</taxon>
        <taxon>Bacillota</taxon>
        <taxon>Clostridia</taxon>
        <taxon>Lachnospirales</taxon>
        <taxon>Lachnospiraceae</taxon>
        <taxon>Anaerostipes</taxon>
    </lineage>
</organism>
<dbReference type="Gene3D" id="3.30.1240.10">
    <property type="match status" value="1"/>
</dbReference>
<evidence type="ECO:0000313" key="2">
    <source>
        <dbReference type="Proteomes" id="UP000298653"/>
    </source>
</evidence>
<dbReference type="GO" id="GO:0000287">
    <property type="term" value="F:magnesium ion binding"/>
    <property type="evidence" value="ECO:0007669"/>
    <property type="project" value="TreeGrafter"/>
</dbReference>
<dbReference type="KEGG" id="arf:AR1Y2_0935"/>
<dbReference type="EMBL" id="CP040058">
    <property type="protein sequence ID" value="QCP34389.1"/>
    <property type="molecule type" value="Genomic_DNA"/>
</dbReference>
<name>A0A4P8IGY5_9FIRM</name>
<dbReference type="SFLD" id="SFLDG01140">
    <property type="entry name" value="C2.B:_Phosphomannomutase_and_P"/>
    <property type="match status" value="1"/>
</dbReference>
<dbReference type="InterPro" id="IPR036412">
    <property type="entry name" value="HAD-like_sf"/>
</dbReference>
<dbReference type="NCBIfam" id="TIGR01484">
    <property type="entry name" value="HAD-SF-IIB"/>
    <property type="match status" value="1"/>
</dbReference>
<dbReference type="Gene3D" id="3.40.50.1000">
    <property type="entry name" value="HAD superfamily/HAD-like"/>
    <property type="match status" value="1"/>
</dbReference>
<dbReference type="GO" id="GO:0005829">
    <property type="term" value="C:cytosol"/>
    <property type="evidence" value="ECO:0007669"/>
    <property type="project" value="TreeGrafter"/>
</dbReference>
<dbReference type="OrthoDB" id="9781413at2"/>
<dbReference type="AlphaFoldDB" id="A0A4P8IGY5"/>
<dbReference type="InterPro" id="IPR000150">
    <property type="entry name" value="Cof"/>
</dbReference>
<dbReference type="InterPro" id="IPR006379">
    <property type="entry name" value="HAD-SF_hydro_IIB"/>
</dbReference>
<accession>A0A4P8IGY5</accession>
<dbReference type="GO" id="GO:0016791">
    <property type="term" value="F:phosphatase activity"/>
    <property type="evidence" value="ECO:0007669"/>
    <property type="project" value="TreeGrafter"/>
</dbReference>
<protein>
    <submittedName>
        <fullName evidence="1">Promiscuous sugar phosphatase YidA, haloacid dehalogenase-like phosphatase family</fullName>
    </submittedName>
</protein>
<gene>
    <name evidence="1" type="ORF">AR1Y2_0935</name>
</gene>
<reference evidence="1 2" key="1">
    <citation type="submission" date="2019-05" db="EMBL/GenBank/DDBJ databases">
        <title>Complete genome sequencing of Anaerostipes rhamnosivorans.</title>
        <authorList>
            <person name="Bui T.P.N."/>
            <person name="de Vos W.M."/>
        </authorList>
    </citation>
    <scope>NUCLEOTIDE SEQUENCE [LARGE SCALE GENOMIC DNA]</scope>
    <source>
        <strain evidence="1 2">1y2</strain>
    </source>
</reference>
<dbReference type="SUPFAM" id="SSF56784">
    <property type="entry name" value="HAD-like"/>
    <property type="match status" value="1"/>
</dbReference>
<dbReference type="CDD" id="cd07516">
    <property type="entry name" value="HAD_Pase"/>
    <property type="match status" value="1"/>
</dbReference>
<dbReference type="SFLD" id="SFLDS00003">
    <property type="entry name" value="Haloacid_Dehalogenase"/>
    <property type="match status" value="1"/>
</dbReference>
<dbReference type="InterPro" id="IPR023214">
    <property type="entry name" value="HAD_sf"/>
</dbReference>
<evidence type="ECO:0000313" key="1">
    <source>
        <dbReference type="EMBL" id="QCP34389.1"/>
    </source>
</evidence>
<dbReference type="Proteomes" id="UP000298653">
    <property type="component" value="Chromosome"/>
</dbReference>
<dbReference type="PANTHER" id="PTHR10000:SF8">
    <property type="entry name" value="HAD SUPERFAMILY HYDROLASE-LIKE, TYPE 3"/>
    <property type="match status" value="1"/>
</dbReference>
<dbReference type="PROSITE" id="PS01228">
    <property type="entry name" value="COF_1"/>
    <property type="match status" value="1"/>
</dbReference>
<dbReference type="Pfam" id="PF08282">
    <property type="entry name" value="Hydrolase_3"/>
    <property type="match status" value="1"/>
</dbReference>
<dbReference type="NCBIfam" id="TIGR00099">
    <property type="entry name" value="Cof-subfamily"/>
    <property type="match status" value="1"/>
</dbReference>